<dbReference type="AlphaFoldDB" id="A0A815JZC1"/>
<keyword evidence="3 9" id="KW-0813">Transport</keyword>
<keyword evidence="12" id="KW-1185">Reference proteome</keyword>
<evidence type="ECO:0000256" key="8">
    <source>
        <dbReference type="ARBA" id="ARBA00025800"/>
    </source>
</evidence>
<dbReference type="PANTHER" id="PTHR23137">
    <property type="entry name" value="VESICLE TRANSPORT PROTEIN-RELATED"/>
    <property type="match status" value="1"/>
</dbReference>
<accession>A0A815JZC1</accession>
<feature type="transmembrane region" description="Helical" evidence="9">
    <location>
        <begin position="103"/>
        <end position="128"/>
    </location>
</feature>
<keyword evidence="4 9" id="KW-0812">Transmembrane</keyword>
<evidence type="ECO:0000256" key="2">
    <source>
        <dbReference type="ARBA" id="ARBA00004141"/>
    </source>
</evidence>
<feature type="transmembrane region" description="Helical" evidence="9">
    <location>
        <begin position="134"/>
        <end position="156"/>
    </location>
</feature>
<protein>
    <recommendedName>
        <fullName evidence="9">Vesicle transport protein</fullName>
    </recommendedName>
</protein>
<keyword evidence="7 9" id="KW-0472">Membrane</keyword>
<comment type="function">
    <text evidence="1 9">May be involved in fusion of retrograde transport vesicles derived from an endocytic compartment with the Golgi complex.</text>
</comment>
<evidence type="ECO:0000256" key="3">
    <source>
        <dbReference type="ARBA" id="ARBA00022448"/>
    </source>
</evidence>
<dbReference type="InterPro" id="IPR007305">
    <property type="entry name" value="Vesicle_transpt_Got1/SFT2"/>
</dbReference>
<sequence length="241" mass="27855">MFLNFRIPQATFYEMDSKYSRIQNYVNQSKSNQSSTTDDKDENERTWPRSIFQTNIGRLQKFFNKHSSILNDGTPSSTDDIQELLQKGDHDPILPSLTRKQRILGFMMCLVMGLLFMALATLYIPVIVFKARKFALLFSFGSLFFLSSFSMLWGPMNHLKHLLNIDRLPFSVSYLVTLIGTIYYSVWVRSYFLTIMFVLLQLGALIWYIISYIPGGAHGLKFFSKLFYTFASKTVTTTLSV</sequence>
<evidence type="ECO:0000256" key="7">
    <source>
        <dbReference type="ARBA" id="ARBA00023136"/>
    </source>
</evidence>
<dbReference type="GO" id="GO:0005737">
    <property type="term" value="C:cytoplasm"/>
    <property type="evidence" value="ECO:0007669"/>
    <property type="project" value="UniProtKB-ARBA"/>
</dbReference>
<dbReference type="GO" id="GO:0012505">
    <property type="term" value="C:endomembrane system"/>
    <property type="evidence" value="ECO:0007669"/>
    <property type="project" value="UniProtKB-ARBA"/>
</dbReference>
<comment type="caution">
    <text evidence="11">The sequence shown here is derived from an EMBL/GenBank/DDBJ whole genome shotgun (WGS) entry which is preliminary data.</text>
</comment>
<evidence type="ECO:0000256" key="4">
    <source>
        <dbReference type="ARBA" id="ARBA00022692"/>
    </source>
</evidence>
<dbReference type="InterPro" id="IPR011691">
    <property type="entry name" value="Vesicle_transpt_SFT2"/>
</dbReference>
<dbReference type="GO" id="GO:0016020">
    <property type="term" value="C:membrane"/>
    <property type="evidence" value="ECO:0007669"/>
    <property type="project" value="UniProtKB-SubCell"/>
</dbReference>
<gene>
    <name evidence="10" type="ORF">BJG266_LOCUS33501</name>
    <name evidence="11" type="ORF">QVE165_LOCUS35969</name>
</gene>
<keyword evidence="5 9" id="KW-0653">Protein transport</keyword>
<evidence type="ECO:0000256" key="1">
    <source>
        <dbReference type="ARBA" id="ARBA00003566"/>
    </source>
</evidence>
<dbReference type="EMBL" id="CAJNOI010000650">
    <property type="protein sequence ID" value="CAF1323910.1"/>
    <property type="molecule type" value="Genomic_DNA"/>
</dbReference>
<proteinExistence type="inferred from homology"/>
<evidence type="ECO:0000256" key="9">
    <source>
        <dbReference type="RuleBase" id="RU363111"/>
    </source>
</evidence>
<evidence type="ECO:0000313" key="11">
    <source>
        <dbReference type="EMBL" id="CAF1386561.1"/>
    </source>
</evidence>
<dbReference type="OrthoDB" id="660759at2759"/>
<evidence type="ECO:0000313" key="12">
    <source>
        <dbReference type="Proteomes" id="UP000663832"/>
    </source>
</evidence>
<comment type="subcellular location">
    <subcellularLocation>
        <location evidence="2 9">Membrane</location>
        <topology evidence="2 9">Multi-pass membrane protein</topology>
    </subcellularLocation>
</comment>
<reference evidence="11" key="1">
    <citation type="submission" date="2021-02" db="EMBL/GenBank/DDBJ databases">
        <authorList>
            <person name="Nowell W R."/>
        </authorList>
    </citation>
    <scope>NUCLEOTIDE SEQUENCE</scope>
</reference>
<dbReference type="Pfam" id="PF04178">
    <property type="entry name" value="Got1"/>
    <property type="match status" value="1"/>
</dbReference>
<dbReference type="EMBL" id="CAJNOM010000355">
    <property type="protein sequence ID" value="CAF1386561.1"/>
    <property type="molecule type" value="Genomic_DNA"/>
</dbReference>
<keyword evidence="6 9" id="KW-1133">Transmembrane helix</keyword>
<feature type="transmembrane region" description="Helical" evidence="9">
    <location>
        <begin position="168"/>
        <end position="186"/>
    </location>
</feature>
<dbReference type="PANTHER" id="PTHR23137:SF36">
    <property type="entry name" value="VESICLE TRANSPORT PROTEIN SFT2C"/>
    <property type="match status" value="1"/>
</dbReference>
<feature type="transmembrane region" description="Helical" evidence="9">
    <location>
        <begin position="192"/>
        <end position="213"/>
    </location>
</feature>
<comment type="similarity">
    <text evidence="8 9">Belongs to the SFT2 family.</text>
</comment>
<dbReference type="GO" id="GO:0016192">
    <property type="term" value="P:vesicle-mediated transport"/>
    <property type="evidence" value="ECO:0007669"/>
    <property type="project" value="InterPro"/>
</dbReference>
<evidence type="ECO:0000256" key="6">
    <source>
        <dbReference type="ARBA" id="ARBA00022989"/>
    </source>
</evidence>
<evidence type="ECO:0000256" key="5">
    <source>
        <dbReference type="ARBA" id="ARBA00022927"/>
    </source>
</evidence>
<evidence type="ECO:0000313" key="10">
    <source>
        <dbReference type="EMBL" id="CAF1323910.1"/>
    </source>
</evidence>
<dbReference type="Proteomes" id="UP000663832">
    <property type="component" value="Unassembled WGS sequence"/>
</dbReference>
<dbReference type="GO" id="GO:0015031">
    <property type="term" value="P:protein transport"/>
    <property type="evidence" value="ECO:0007669"/>
    <property type="project" value="UniProtKB-KW"/>
</dbReference>
<organism evidence="11 12">
    <name type="scientific">Adineta steineri</name>
    <dbReference type="NCBI Taxonomy" id="433720"/>
    <lineage>
        <taxon>Eukaryota</taxon>
        <taxon>Metazoa</taxon>
        <taxon>Spiralia</taxon>
        <taxon>Gnathifera</taxon>
        <taxon>Rotifera</taxon>
        <taxon>Eurotatoria</taxon>
        <taxon>Bdelloidea</taxon>
        <taxon>Adinetida</taxon>
        <taxon>Adinetidae</taxon>
        <taxon>Adineta</taxon>
    </lineage>
</organism>
<dbReference type="Proteomes" id="UP000663877">
    <property type="component" value="Unassembled WGS sequence"/>
</dbReference>
<name>A0A815JZC1_9BILA</name>